<organism evidence="1 2">
    <name type="scientific">Desulfurococcus amylolyticus (strain DSM 18924 / JCM 16383 / VKM B-2413 / 1221n)</name>
    <name type="common">Desulfurococcus kamchatkensis</name>
    <dbReference type="NCBI Taxonomy" id="490899"/>
    <lineage>
        <taxon>Archaea</taxon>
        <taxon>Thermoproteota</taxon>
        <taxon>Thermoprotei</taxon>
        <taxon>Desulfurococcales</taxon>
        <taxon>Desulfurococcaceae</taxon>
        <taxon>Desulfurococcus</taxon>
    </lineage>
</organism>
<dbReference type="STRING" id="490899.DKAM_1222"/>
<dbReference type="HOGENOM" id="CLU_196483_0_0_2"/>
<proteinExistence type="predicted"/>
<dbReference type="KEGG" id="dka:DKAM_1222"/>
<name>B8D617_DESA1</name>
<evidence type="ECO:0000313" key="1">
    <source>
        <dbReference type="EMBL" id="ACL11548.1"/>
    </source>
</evidence>
<gene>
    <name evidence="1" type="ordered locus">DKAM_1222</name>
</gene>
<dbReference type="eggNOG" id="arCOG04135">
    <property type="taxonomic scope" value="Archaea"/>
</dbReference>
<dbReference type="GeneID" id="7171835"/>
<dbReference type="EMBL" id="CP001140">
    <property type="protein sequence ID" value="ACL11548.1"/>
    <property type="molecule type" value="Genomic_DNA"/>
</dbReference>
<dbReference type="Proteomes" id="UP000006903">
    <property type="component" value="Chromosome"/>
</dbReference>
<protein>
    <recommendedName>
        <fullName evidence="3">TRASH domain-containing protein</fullName>
    </recommendedName>
</protein>
<sequence>MSVNNRHRCVVCGRIFPRGQGIVINKEGVVLEFHSSKCASKFFSMLLERIPFEEVSPYIRKLINEFNELNEQKAKARAKKI</sequence>
<accession>B8D617</accession>
<reference evidence="1 2" key="1">
    <citation type="journal article" date="2009" name="J. Bacteriol.">
        <title>Complete genome sequence of the anaerobic, protein-degrading hyperthermophilic crenarchaeon Desulfurococcus kamchatkensis.</title>
        <authorList>
            <person name="Ravin N.V."/>
            <person name="Mardanov A.V."/>
            <person name="Beletsky A.V."/>
            <person name="Kublanov I.V."/>
            <person name="Kolganova T.V."/>
            <person name="Lebedinsky A.V."/>
            <person name="Chernyh N.A."/>
            <person name="Bonch-Osmolovskaya E.A."/>
            <person name="Skryabin K.G."/>
        </authorList>
    </citation>
    <scope>NUCLEOTIDE SEQUENCE [LARGE SCALE GENOMIC DNA]</scope>
    <source>
        <strain evidence="2">DSM 18924 / JCM 16383 / VKM B-2413 / 1221n</strain>
    </source>
</reference>
<evidence type="ECO:0008006" key="3">
    <source>
        <dbReference type="Google" id="ProtNLM"/>
    </source>
</evidence>
<dbReference type="RefSeq" id="WP_012608889.1">
    <property type="nucleotide sequence ID" value="NC_011766.1"/>
</dbReference>
<evidence type="ECO:0000313" key="2">
    <source>
        <dbReference type="Proteomes" id="UP000006903"/>
    </source>
</evidence>
<dbReference type="AlphaFoldDB" id="B8D617"/>